<feature type="domain" description="EAL" evidence="10">
    <location>
        <begin position="877"/>
        <end position="1131"/>
    </location>
</feature>
<keyword evidence="3 7" id="KW-0812">Transmembrane</keyword>
<dbReference type="NCBIfam" id="TIGR00229">
    <property type="entry name" value="sensory_box"/>
    <property type="match status" value="3"/>
</dbReference>
<comment type="catalytic activity">
    <reaction evidence="6">
        <text>3',3'-c-di-GMP + H2O = 5'-phosphoguanylyl(3'-&gt;5')guanosine + H(+)</text>
        <dbReference type="Rhea" id="RHEA:24902"/>
        <dbReference type="ChEBI" id="CHEBI:15377"/>
        <dbReference type="ChEBI" id="CHEBI:15378"/>
        <dbReference type="ChEBI" id="CHEBI:58754"/>
        <dbReference type="ChEBI" id="CHEBI:58805"/>
        <dbReference type="EC" id="3.1.4.52"/>
    </reaction>
    <physiologicalReaction direction="left-to-right" evidence="6">
        <dbReference type="Rhea" id="RHEA:24903"/>
    </physiologicalReaction>
</comment>
<dbReference type="SMART" id="SM00267">
    <property type="entry name" value="GGDEF"/>
    <property type="match status" value="1"/>
</dbReference>
<dbReference type="SMART" id="SM00052">
    <property type="entry name" value="EAL"/>
    <property type="match status" value="1"/>
</dbReference>
<dbReference type="PROSITE" id="PS50113">
    <property type="entry name" value="PAC"/>
    <property type="match status" value="3"/>
</dbReference>
<dbReference type="eggNOG" id="COG3829">
    <property type="taxonomic scope" value="Bacteria"/>
</dbReference>
<evidence type="ECO:0000256" key="6">
    <source>
        <dbReference type="ARBA" id="ARBA00051114"/>
    </source>
</evidence>
<dbReference type="PROSITE" id="PS50887">
    <property type="entry name" value="GGDEF"/>
    <property type="match status" value="1"/>
</dbReference>
<dbReference type="eggNOG" id="COG5001">
    <property type="taxonomic scope" value="Bacteria"/>
</dbReference>
<dbReference type="GO" id="GO:0005886">
    <property type="term" value="C:plasma membrane"/>
    <property type="evidence" value="ECO:0007669"/>
    <property type="project" value="UniProtKB-SubCell"/>
</dbReference>
<feature type="domain" description="PAS" evidence="8">
    <location>
        <begin position="567"/>
        <end position="619"/>
    </location>
</feature>
<dbReference type="PANTHER" id="PTHR44757:SF2">
    <property type="entry name" value="BIOFILM ARCHITECTURE MAINTENANCE PROTEIN MBAA"/>
    <property type="match status" value="1"/>
</dbReference>
<dbReference type="PROSITE" id="PS50112">
    <property type="entry name" value="PAS"/>
    <property type="match status" value="3"/>
</dbReference>
<gene>
    <name evidence="12" type="ordered locus">Slit_2321</name>
</gene>
<dbReference type="CDD" id="cd01948">
    <property type="entry name" value="EAL"/>
    <property type="match status" value="1"/>
</dbReference>
<dbReference type="InterPro" id="IPR001633">
    <property type="entry name" value="EAL_dom"/>
</dbReference>
<dbReference type="Gene3D" id="3.20.20.450">
    <property type="entry name" value="EAL domain"/>
    <property type="match status" value="1"/>
</dbReference>
<evidence type="ECO:0000256" key="3">
    <source>
        <dbReference type="ARBA" id="ARBA00022692"/>
    </source>
</evidence>
<dbReference type="Pfam" id="PF02743">
    <property type="entry name" value="dCache_1"/>
    <property type="match status" value="1"/>
</dbReference>
<dbReference type="InterPro" id="IPR000014">
    <property type="entry name" value="PAS"/>
</dbReference>
<dbReference type="PROSITE" id="PS50883">
    <property type="entry name" value="EAL"/>
    <property type="match status" value="1"/>
</dbReference>
<dbReference type="InterPro" id="IPR052155">
    <property type="entry name" value="Biofilm_reg_signaling"/>
</dbReference>
<evidence type="ECO:0000256" key="1">
    <source>
        <dbReference type="ARBA" id="ARBA00004651"/>
    </source>
</evidence>
<dbReference type="AlphaFoldDB" id="D5CLV3"/>
<evidence type="ECO:0000259" key="11">
    <source>
        <dbReference type="PROSITE" id="PS50887"/>
    </source>
</evidence>
<dbReference type="KEGG" id="slt:Slit_2321"/>
<dbReference type="eggNOG" id="COG5002">
    <property type="taxonomic scope" value="Bacteria"/>
</dbReference>
<feature type="transmembrane region" description="Helical" evidence="7">
    <location>
        <begin position="12"/>
        <end position="32"/>
    </location>
</feature>
<dbReference type="InterPro" id="IPR000160">
    <property type="entry name" value="GGDEF_dom"/>
</dbReference>
<dbReference type="GO" id="GO:0071732">
    <property type="term" value="P:cellular response to nitric oxide"/>
    <property type="evidence" value="ECO:0007669"/>
    <property type="project" value="UniProtKB-ARBA"/>
</dbReference>
<evidence type="ECO:0000256" key="7">
    <source>
        <dbReference type="SAM" id="Phobius"/>
    </source>
</evidence>
<protein>
    <submittedName>
        <fullName evidence="12">Diguanylate cyclase/phosphodiesterase with PAS/PAC sensor(S)</fullName>
    </submittedName>
</protein>
<keyword evidence="5 7" id="KW-0472">Membrane</keyword>
<dbReference type="InterPro" id="IPR043128">
    <property type="entry name" value="Rev_trsase/Diguanyl_cyclase"/>
</dbReference>
<dbReference type="SMART" id="SM00091">
    <property type="entry name" value="PAS"/>
    <property type="match status" value="3"/>
</dbReference>
<comment type="subcellular location">
    <subcellularLocation>
        <location evidence="1">Cell membrane</location>
        <topology evidence="1">Multi-pass membrane protein</topology>
    </subcellularLocation>
</comment>
<dbReference type="CDD" id="cd01949">
    <property type="entry name" value="GGDEF"/>
    <property type="match status" value="1"/>
</dbReference>
<dbReference type="SUPFAM" id="SSF141868">
    <property type="entry name" value="EAL domain-like"/>
    <property type="match status" value="1"/>
</dbReference>
<dbReference type="NCBIfam" id="TIGR00254">
    <property type="entry name" value="GGDEF"/>
    <property type="match status" value="1"/>
</dbReference>
<accession>D5CLV3</accession>
<dbReference type="InterPro" id="IPR033479">
    <property type="entry name" value="dCache_1"/>
</dbReference>
<feature type="domain" description="PAC" evidence="9">
    <location>
        <begin position="646"/>
        <end position="698"/>
    </location>
</feature>
<dbReference type="STRING" id="580332.Slit_2321"/>
<feature type="domain" description="PAS" evidence="8">
    <location>
        <begin position="454"/>
        <end position="500"/>
    </location>
</feature>
<evidence type="ECO:0000256" key="2">
    <source>
        <dbReference type="ARBA" id="ARBA00022475"/>
    </source>
</evidence>
<sequence length="1135" mass="127786">MNLRALRPRHALLAALALFVCAMFSFTGYTLWRLHATAIFNGLEISEMHTRSFEDFLTQSLRVTELSATQIVPQDIDVRDLRHIEAGLVNKLQHAPYLRSISLLDKHGHIVASTDRANIGVLVDASSYLPPAAADQEILRIGQPWSGRDFGDGRASTPAEPVGAEALNFIPITRTLMLGKNDVTLLFALNPDYFINHILLTLPVDAGTVEVMRYDGLLLMDTDVKARPGTLHAKAVHDLRLSEIESGRFQQDLGDGRGELTAFRASRLYPFAVLTHIDRTRALQKWQAEAKTLLAVVIPVLLAISLLAMAFYRRLAQNEAQRREAERLQRINATVFDSSAEAIIITDLNANIISVNPAFTQITGYSPEDVLGKNPRILSSGQQSKGFYRELWEALLRDNFWQGELVNRHKNGSLYNIHLSISASRDGTGQLQHFIGVTTDITERKQHESELRMESEKNMVLLRNASDGIHILDPDGNIIEASDSFCSMLGYQRNEMLGMNVCQWDADFSDPRIVKLFRDQFTNKGRTQFETRHRRKDGTVIDVEISGYPLQLHGKPALFNSSRDITERKKIEVEIQIAATAFEAQEGMLITDADRNILRVNRAFTDITGYSAEEVIGKNPRILSSGLHDSHFYAAMWNTLVATGAWKGEIWNKRKNGEVYPERLAITAVKDARGVVINYVASLSDITLHKAAEDEIRSLAFFDPLTGLPNRRLLMDRLQQALVASSRSGKAGALLFLDLDNFKNLNDTLGHDIGDLLLQQVAQRLKNCVREGDTVARIGGDEFVVMLEDLSAESIEAASQTEAVGWKIISTLNKPYHLEKFEVHSTPSIGATLFDSRPQIIDDLFKQADIAMYQAKKAGRNTMRFFDPQMQDTLNTRTALEADLRKSIERREFNLFYQIQVDEMNRPVGAEALIRWIHPKRGMVSPAEFIPLAEETDLILNIGLWVLQEACAQLKTWQNNPLTRNLVLAVNVSAKQFRQSDFATQVRVFVEKYAIDPSKLKLELTESMLQENIEDTILIMNALKEIGVQFSLDDFGTGYSSLQYIKKLPLNQLKIDQSFVHDLDFDRDDKAIVRAIIAMAKSLQLDVIAEGVETQEQRQLLLNKGCTHFQGYLFSKPLPIREFDALLERAIELHA</sequence>
<keyword evidence="13" id="KW-1185">Reference proteome</keyword>
<dbReference type="FunFam" id="3.20.20.450:FF:000001">
    <property type="entry name" value="Cyclic di-GMP phosphodiesterase yahA"/>
    <property type="match status" value="1"/>
</dbReference>
<dbReference type="CDD" id="cd00130">
    <property type="entry name" value="PAS"/>
    <property type="match status" value="3"/>
</dbReference>
<feature type="domain" description="GGDEF" evidence="11">
    <location>
        <begin position="730"/>
        <end position="868"/>
    </location>
</feature>
<evidence type="ECO:0000313" key="13">
    <source>
        <dbReference type="Proteomes" id="UP000001625"/>
    </source>
</evidence>
<dbReference type="Pfam" id="PF13426">
    <property type="entry name" value="PAS_9"/>
    <property type="match status" value="3"/>
</dbReference>
<dbReference type="SUPFAM" id="SSF55073">
    <property type="entry name" value="Nucleotide cyclase"/>
    <property type="match status" value="1"/>
</dbReference>
<dbReference type="EMBL" id="CP001965">
    <property type="protein sequence ID" value="ADE12548.1"/>
    <property type="molecule type" value="Genomic_DNA"/>
</dbReference>
<organism evidence="12 13">
    <name type="scientific">Sideroxydans lithotrophicus (strain ES-1)</name>
    <dbReference type="NCBI Taxonomy" id="580332"/>
    <lineage>
        <taxon>Bacteria</taxon>
        <taxon>Pseudomonadati</taxon>
        <taxon>Pseudomonadota</taxon>
        <taxon>Betaproteobacteria</taxon>
        <taxon>Nitrosomonadales</taxon>
        <taxon>Gallionellaceae</taxon>
        <taxon>Sideroxydans</taxon>
    </lineage>
</organism>
<feature type="domain" description="PAC" evidence="9">
    <location>
        <begin position="399"/>
        <end position="453"/>
    </location>
</feature>
<dbReference type="Gene3D" id="3.30.70.270">
    <property type="match status" value="1"/>
</dbReference>
<dbReference type="PANTHER" id="PTHR44757">
    <property type="entry name" value="DIGUANYLATE CYCLASE DGCP"/>
    <property type="match status" value="1"/>
</dbReference>
<evidence type="ECO:0000256" key="5">
    <source>
        <dbReference type="ARBA" id="ARBA00023136"/>
    </source>
</evidence>
<dbReference type="Pfam" id="PF00563">
    <property type="entry name" value="EAL"/>
    <property type="match status" value="1"/>
</dbReference>
<feature type="transmembrane region" description="Helical" evidence="7">
    <location>
        <begin position="293"/>
        <end position="312"/>
    </location>
</feature>
<dbReference type="SUPFAM" id="SSF55785">
    <property type="entry name" value="PYP-like sensor domain (PAS domain)"/>
    <property type="match status" value="3"/>
</dbReference>
<dbReference type="InterPro" id="IPR035965">
    <property type="entry name" value="PAS-like_dom_sf"/>
</dbReference>
<keyword evidence="4 7" id="KW-1133">Transmembrane helix</keyword>
<proteinExistence type="predicted"/>
<dbReference type="InterPro" id="IPR000700">
    <property type="entry name" value="PAS-assoc_C"/>
</dbReference>
<dbReference type="InterPro" id="IPR029787">
    <property type="entry name" value="Nucleotide_cyclase"/>
</dbReference>
<dbReference type="Proteomes" id="UP000001625">
    <property type="component" value="Chromosome"/>
</dbReference>
<dbReference type="GO" id="GO:0071111">
    <property type="term" value="F:cyclic-guanylate-specific phosphodiesterase activity"/>
    <property type="evidence" value="ECO:0007669"/>
    <property type="project" value="UniProtKB-EC"/>
</dbReference>
<dbReference type="HOGENOM" id="CLU_000445_70_44_4"/>
<name>D5CLV3_SIDLE</name>
<feature type="domain" description="PAS" evidence="8">
    <location>
        <begin position="335"/>
        <end position="374"/>
    </location>
</feature>
<keyword evidence="2" id="KW-1003">Cell membrane</keyword>
<feature type="domain" description="PAC" evidence="9">
    <location>
        <begin position="527"/>
        <end position="577"/>
    </location>
</feature>
<dbReference type="InterPro" id="IPR001610">
    <property type="entry name" value="PAC"/>
</dbReference>
<evidence type="ECO:0000256" key="4">
    <source>
        <dbReference type="ARBA" id="ARBA00022989"/>
    </source>
</evidence>
<dbReference type="OrthoDB" id="8588402at2"/>
<reference evidence="12 13" key="1">
    <citation type="submission" date="2010-03" db="EMBL/GenBank/DDBJ databases">
        <title>Complete sequence of Sideroxydans lithotrophicus ES-1.</title>
        <authorList>
            <consortium name="US DOE Joint Genome Institute"/>
            <person name="Lucas S."/>
            <person name="Copeland A."/>
            <person name="Lapidus A."/>
            <person name="Cheng J.-F."/>
            <person name="Bruce D."/>
            <person name="Goodwin L."/>
            <person name="Pitluck S."/>
            <person name="Munk A.C."/>
            <person name="Detter J.C."/>
            <person name="Han C."/>
            <person name="Tapia R."/>
            <person name="Larimer F."/>
            <person name="Land M."/>
            <person name="Hauser L."/>
            <person name="Kyrpides N."/>
            <person name="Ivanova N."/>
            <person name="Emerson D."/>
            <person name="Woyke T."/>
        </authorList>
    </citation>
    <scope>NUCLEOTIDE SEQUENCE [LARGE SCALE GENOMIC DNA]</scope>
    <source>
        <strain evidence="12 13">ES-1</strain>
    </source>
</reference>
<dbReference type="Pfam" id="PF00990">
    <property type="entry name" value="GGDEF"/>
    <property type="match status" value="1"/>
</dbReference>
<evidence type="ECO:0000259" key="10">
    <source>
        <dbReference type="PROSITE" id="PS50883"/>
    </source>
</evidence>
<dbReference type="InterPro" id="IPR035919">
    <property type="entry name" value="EAL_sf"/>
</dbReference>
<evidence type="ECO:0000313" key="12">
    <source>
        <dbReference type="EMBL" id="ADE12548.1"/>
    </source>
</evidence>
<evidence type="ECO:0000259" key="9">
    <source>
        <dbReference type="PROSITE" id="PS50113"/>
    </source>
</evidence>
<evidence type="ECO:0000259" key="8">
    <source>
        <dbReference type="PROSITE" id="PS50112"/>
    </source>
</evidence>
<dbReference type="Gene3D" id="3.30.450.20">
    <property type="entry name" value="PAS domain"/>
    <property type="match status" value="4"/>
</dbReference>
<dbReference type="SMART" id="SM00086">
    <property type="entry name" value="PAC"/>
    <property type="match status" value="3"/>
</dbReference>
<dbReference type="FunFam" id="3.30.70.270:FF:000001">
    <property type="entry name" value="Diguanylate cyclase domain protein"/>
    <property type="match status" value="1"/>
</dbReference>